<reference evidence="12 13" key="1">
    <citation type="submission" date="2016-08" db="EMBL/GenBank/DDBJ databases">
        <title>Hymenobacter coccineus sp. nov., Hymenobacter lapidarius sp. nov. and Hymenobacter glacialis sp. nov., isolated from Antarctic soil.</title>
        <authorList>
            <person name="Sedlacek I."/>
            <person name="Kralova S."/>
            <person name="Kyrova K."/>
            <person name="Maslanova I."/>
            <person name="Stankova E."/>
            <person name="Vrbovska V."/>
            <person name="Nemec M."/>
            <person name="Bartak M."/>
            <person name="Svec P."/>
            <person name="Busse H.-J."/>
            <person name="Pantucek R."/>
        </authorList>
    </citation>
    <scope>NUCLEOTIDE SEQUENCE [LARGE SCALE GENOMIC DNA]</scope>
    <source>
        <strain evidence="12 13">CCM 8649</strain>
    </source>
</reference>
<dbReference type="EMBL" id="MDZA01000234">
    <property type="protein sequence ID" value="OGX89798.1"/>
    <property type="molecule type" value="Genomic_DNA"/>
</dbReference>
<keyword evidence="7" id="KW-0808">Transferase</keyword>
<dbReference type="Pfam" id="PF00677">
    <property type="entry name" value="Lum_binding"/>
    <property type="match status" value="2"/>
</dbReference>
<dbReference type="OrthoDB" id="9788537at2"/>
<keyword evidence="13" id="KW-1185">Reference proteome</keyword>
<feature type="domain" description="Lumazine-binding" evidence="11">
    <location>
        <begin position="1"/>
        <end position="97"/>
    </location>
</feature>
<evidence type="ECO:0000256" key="9">
    <source>
        <dbReference type="NCBIfam" id="TIGR00187"/>
    </source>
</evidence>
<dbReference type="Proteomes" id="UP000177506">
    <property type="component" value="Unassembled WGS sequence"/>
</dbReference>
<keyword evidence="8" id="KW-0677">Repeat</keyword>
<accession>A0A1G1TFZ2</accession>
<protein>
    <recommendedName>
        <fullName evidence="5 9">Riboflavin synthase</fullName>
        <ecNumber evidence="4 9">2.5.1.9</ecNumber>
    </recommendedName>
</protein>
<dbReference type="GO" id="GO:0009231">
    <property type="term" value="P:riboflavin biosynthetic process"/>
    <property type="evidence" value="ECO:0007669"/>
    <property type="project" value="UniProtKB-KW"/>
</dbReference>
<dbReference type="Gene3D" id="2.40.30.20">
    <property type="match status" value="2"/>
</dbReference>
<comment type="caution">
    <text evidence="12">The sequence shown here is derived from an EMBL/GenBank/DDBJ whole genome shotgun (WGS) entry which is preliminary data.</text>
</comment>
<evidence type="ECO:0000256" key="1">
    <source>
        <dbReference type="ARBA" id="ARBA00000968"/>
    </source>
</evidence>
<evidence type="ECO:0000313" key="12">
    <source>
        <dbReference type="EMBL" id="OGX89798.1"/>
    </source>
</evidence>
<evidence type="ECO:0000313" key="13">
    <source>
        <dbReference type="Proteomes" id="UP000177506"/>
    </source>
</evidence>
<feature type="repeat" description="Lumazine-binding" evidence="10">
    <location>
        <begin position="98"/>
        <end position="194"/>
    </location>
</feature>
<dbReference type="PANTHER" id="PTHR21098">
    <property type="entry name" value="RIBOFLAVIN SYNTHASE ALPHA CHAIN"/>
    <property type="match status" value="1"/>
</dbReference>
<dbReference type="InterPro" id="IPR017938">
    <property type="entry name" value="Riboflavin_synthase-like_b-brl"/>
</dbReference>
<evidence type="ECO:0000256" key="5">
    <source>
        <dbReference type="ARBA" id="ARBA00013950"/>
    </source>
</evidence>
<evidence type="ECO:0000256" key="3">
    <source>
        <dbReference type="ARBA" id="ARBA00004887"/>
    </source>
</evidence>
<evidence type="ECO:0000259" key="11">
    <source>
        <dbReference type="PROSITE" id="PS51177"/>
    </source>
</evidence>
<dbReference type="AlphaFoldDB" id="A0A1G1TFZ2"/>
<feature type="domain" description="Lumazine-binding" evidence="11">
    <location>
        <begin position="98"/>
        <end position="194"/>
    </location>
</feature>
<comment type="catalytic activity">
    <reaction evidence="1">
        <text>2 6,7-dimethyl-8-(1-D-ribityl)lumazine + H(+) = 5-amino-6-(D-ribitylamino)uracil + riboflavin</text>
        <dbReference type="Rhea" id="RHEA:20772"/>
        <dbReference type="ChEBI" id="CHEBI:15378"/>
        <dbReference type="ChEBI" id="CHEBI:15934"/>
        <dbReference type="ChEBI" id="CHEBI:57986"/>
        <dbReference type="ChEBI" id="CHEBI:58201"/>
        <dbReference type="EC" id="2.5.1.9"/>
    </reaction>
</comment>
<evidence type="ECO:0000256" key="2">
    <source>
        <dbReference type="ARBA" id="ARBA00002803"/>
    </source>
</evidence>
<organism evidence="12 13">
    <name type="scientific">Hymenobacter coccineus</name>
    <dbReference type="NCBI Taxonomy" id="1908235"/>
    <lineage>
        <taxon>Bacteria</taxon>
        <taxon>Pseudomonadati</taxon>
        <taxon>Bacteroidota</taxon>
        <taxon>Cytophagia</taxon>
        <taxon>Cytophagales</taxon>
        <taxon>Hymenobacteraceae</taxon>
        <taxon>Hymenobacter</taxon>
    </lineage>
</organism>
<dbReference type="PROSITE" id="PS51177">
    <property type="entry name" value="LUMAZINE_BIND"/>
    <property type="match status" value="2"/>
</dbReference>
<keyword evidence="6" id="KW-0686">Riboflavin biosynthesis</keyword>
<dbReference type="NCBIfam" id="NF006767">
    <property type="entry name" value="PRK09289.1"/>
    <property type="match status" value="1"/>
</dbReference>
<sequence length="196" mass="21112">MFTGIIETLGTISAVRREGSNTHFTVESNFAPELKIDQSVAHDGVCLTVVAVDAAAGTHVVTAIAETLRVTNLGQWAPGRKINLERCLAANGRFDGHIVQGHVDATAECVGIEDQDGSWIFRFRHAPGPGRVTVEKGSICINGTSLTCFESTDDAFAVAIIPYTYEHTGFHQLQVGEVVNLEFDIVGKYVAKLLGR</sequence>
<evidence type="ECO:0000256" key="7">
    <source>
        <dbReference type="ARBA" id="ARBA00022679"/>
    </source>
</evidence>
<dbReference type="PANTHER" id="PTHR21098:SF12">
    <property type="entry name" value="RIBOFLAVIN SYNTHASE"/>
    <property type="match status" value="1"/>
</dbReference>
<dbReference type="CDD" id="cd00402">
    <property type="entry name" value="Riboflavin_synthase_like"/>
    <property type="match status" value="1"/>
</dbReference>
<gene>
    <name evidence="12" type="ORF">BEN49_24425</name>
</gene>
<dbReference type="InterPro" id="IPR001783">
    <property type="entry name" value="Lumazine-bd"/>
</dbReference>
<dbReference type="InterPro" id="IPR026017">
    <property type="entry name" value="Lumazine-bd_dom"/>
</dbReference>
<comment type="function">
    <text evidence="2">Catalyzes the dismutation of two molecules of 6,7-dimethyl-8-ribityllumazine, resulting in the formation of riboflavin and 5-amino-6-(D-ribitylamino)uracil.</text>
</comment>
<evidence type="ECO:0000256" key="8">
    <source>
        <dbReference type="ARBA" id="ARBA00022737"/>
    </source>
</evidence>
<comment type="pathway">
    <text evidence="3">Cofactor biosynthesis; riboflavin biosynthesis; riboflavin from 2-hydroxy-3-oxobutyl phosphate and 5-amino-6-(D-ribitylamino)uracil: step 2/2.</text>
</comment>
<name>A0A1G1TFZ2_9BACT</name>
<evidence type="ECO:0000256" key="10">
    <source>
        <dbReference type="PROSITE-ProRule" id="PRU00524"/>
    </source>
</evidence>
<dbReference type="InterPro" id="IPR023366">
    <property type="entry name" value="ATP_synth_asu-like_sf"/>
</dbReference>
<dbReference type="EC" id="2.5.1.9" evidence="4 9"/>
<dbReference type="PIRSF" id="PIRSF000498">
    <property type="entry name" value="Riboflavin_syn_A"/>
    <property type="match status" value="1"/>
</dbReference>
<evidence type="ECO:0000256" key="4">
    <source>
        <dbReference type="ARBA" id="ARBA00012827"/>
    </source>
</evidence>
<dbReference type="NCBIfam" id="TIGR00187">
    <property type="entry name" value="ribE"/>
    <property type="match status" value="1"/>
</dbReference>
<dbReference type="GO" id="GO:0004746">
    <property type="term" value="F:riboflavin synthase activity"/>
    <property type="evidence" value="ECO:0007669"/>
    <property type="project" value="UniProtKB-UniRule"/>
</dbReference>
<feature type="repeat" description="Lumazine-binding" evidence="10">
    <location>
        <begin position="1"/>
        <end position="97"/>
    </location>
</feature>
<proteinExistence type="predicted"/>
<dbReference type="SUPFAM" id="SSF63380">
    <property type="entry name" value="Riboflavin synthase domain-like"/>
    <property type="match status" value="2"/>
</dbReference>
<evidence type="ECO:0000256" key="6">
    <source>
        <dbReference type="ARBA" id="ARBA00022619"/>
    </source>
</evidence>
<dbReference type="RefSeq" id="WP_070744392.1">
    <property type="nucleotide sequence ID" value="NZ_MDZA01000234.1"/>
</dbReference>